<keyword evidence="3 9" id="KW-0548">Nucleotidyltransferase</keyword>
<organism evidence="11 12">
    <name type="scientific">Acetobacter pomorum</name>
    <dbReference type="NCBI Taxonomy" id="65959"/>
    <lineage>
        <taxon>Bacteria</taxon>
        <taxon>Pseudomonadati</taxon>
        <taxon>Pseudomonadota</taxon>
        <taxon>Alphaproteobacteria</taxon>
        <taxon>Acetobacterales</taxon>
        <taxon>Acetobacteraceae</taxon>
        <taxon>Acetobacter</taxon>
    </lineage>
</organism>
<dbReference type="GO" id="GO:0004595">
    <property type="term" value="F:pantetheine-phosphate adenylyltransferase activity"/>
    <property type="evidence" value="ECO:0007669"/>
    <property type="project" value="UniProtKB-UniRule"/>
</dbReference>
<dbReference type="InterPro" id="IPR014729">
    <property type="entry name" value="Rossmann-like_a/b/a_fold"/>
</dbReference>
<dbReference type="CDD" id="cd02163">
    <property type="entry name" value="PPAT"/>
    <property type="match status" value="1"/>
</dbReference>
<dbReference type="Proteomes" id="UP000228751">
    <property type="component" value="Unassembled WGS sequence"/>
</dbReference>
<dbReference type="EC" id="2.7.7.3" evidence="9"/>
<feature type="binding site" evidence="9">
    <location>
        <position position="26"/>
    </location>
    <ligand>
        <name>ATP</name>
        <dbReference type="ChEBI" id="CHEBI:30616"/>
    </ligand>
</feature>
<accession>A0A2G4RF25</accession>
<dbReference type="InterPro" id="IPR001980">
    <property type="entry name" value="PPAT"/>
</dbReference>
<feature type="binding site" evidence="9">
    <location>
        <position position="101"/>
    </location>
    <ligand>
        <name>substrate</name>
    </ligand>
</feature>
<feature type="binding site" evidence="9">
    <location>
        <position position="50"/>
    </location>
    <ligand>
        <name>substrate</name>
    </ligand>
</feature>
<dbReference type="GO" id="GO:0005737">
    <property type="term" value="C:cytoplasm"/>
    <property type="evidence" value="ECO:0007669"/>
    <property type="project" value="UniProtKB-SubCell"/>
</dbReference>
<keyword evidence="12" id="KW-1185">Reference proteome</keyword>
<keyword evidence="6 9" id="KW-0460">Magnesium</keyword>
<evidence type="ECO:0000256" key="2">
    <source>
        <dbReference type="ARBA" id="ARBA00022679"/>
    </source>
</evidence>
<evidence type="ECO:0000256" key="3">
    <source>
        <dbReference type="ARBA" id="ARBA00022695"/>
    </source>
</evidence>
<feature type="binding site" evidence="9">
    <location>
        <begin position="18"/>
        <end position="19"/>
    </location>
    <ligand>
        <name>ATP</name>
        <dbReference type="ChEBI" id="CHEBI:30616"/>
    </ligand>
</feature>
<keyword evidence="1 9" id="KW-0963">Cytoplasm</keyword>
<feature type="domain" description="Cytidyltransferase-like" evidence="10">
    <location>
        <begin position="14"/>
        <end position="147"/>
    </location>
</feature>
<comment type="subcellular location">
    <subcellularLocation>
        <location evidence="9">Cytoplasm</location>
    </subcellularLocation>
</comment>
<comment type="pathway">
    <text evidence="9">Cofactor biosynthesis; coenzyme A biosynthesis; CoA from (R)-pantothenate: step 4/5.</text>
</comment>
<evidence type="ECO:0000256" key="6">
    <source>
        <dbReference type="ARBA" id="ARBA00022842"/>
    </source>
</evidence>
<evidence type="ECO:0000313" key="12">
    <source>
        <dbReference type="Proteomes" id="UP000228751"/>
    </source>
</evidence>
<keyword evidence="7 9" id="KW-0173">Coenzyme A biosynthesis</keyword>
<dbReference type="GO" id="GO:0005524">
    <property type="term" value="F:ATP binding"/>
    <property type="evidence" value="ECO:0007669"/>
    <property type="project" value="UniProtKB-KW"/>
</dbReference>
<reference evidence="11 12" key="1">
    <citation type="submission" date="2017-10" db="EMBL/GenBank/DDBJ databases">
        <title>Genomic analysis of the genus Acetobacter.</title>
        <authorList>
            <person name="Kim K.H."/>
            <person name="Chun B.H."/>
            <person name="Son A.R."/>
            <person name="Jeon C.O."/>
        </authorList>
    </citation>
    <scope>NUCLEOTIDE SEQUENCE [LARGE SCALE GENOMIC DNA]</scope>
    <source>
        <strain evidence="11 12">LHT 2458</strain>
    </source>
</reference>
<evidence type="ECO:0000256" key="5">
    <source>
        <dbReference type="ARBA" id="ARBA00022840"/>
    </source>
</evidence>
<keyword evidence="5 9" id="KW-0067">ATP-binding</keyword>
<comment type="similarity">
    <text evidence="9">Belongs to the bacterial CoaD family.</text>
</comment>
<dbReference type="GO" id="GO:0015937">
    <property type="term" value="P:coenzyme A biosynthetic process"/>
    <property type="evidence" value="ECO:0007669"/>
    <property type="project" value="UniProtKB-UniRule"/>
</dbReference>
<keyword evidence="2 9" id="KW-0808">Transferase</keyword>
<protein>
    <recommendedName>
        <fullName evidence="9">Phosphopantetheine adenylyltransferase</fullName>
        <ecNumber evidence="9">2.7.7.3</ecNumber>
    </recommendedName>
    <alternativeName>
        <fullName evidence="9">Dephospho-CoA pyrophosphorylase</fullName>
    </alternativeName>
    <alternativeName>
        <fullName evidence="9">Pantetheine-phosphate adenylyltransferase</fullName>
        <shortName evidence="9">PPAT</shortName>
    </alternativeName>
</protein>
<evidence type="ECO:0000256" key="9">
    <source>
        <dbReference type="HAMAP-Rule" id="MF_00151"/>
    </source>
</evidence>
<feature type="site" description="Transition state stabilizer" evidence="9">
    <location>
        <position position="26"/>
    </location>
</feature>
<evidence type="ECO:0000259" key="10">
    <source>
        <dbReference type="Pfam" id="PF01467"/>
    </source>
</evidence>
<feature type="binding site" evidence="9">
    <location>
        <position position="18"/>
    </location>
    <ligand>
        <name>substrate</name>
    </ligand>
</feature>
<dbReference type="Gene3D" id="3.40.50.620">
    <property type="entry name" value="HUPs"/>
    <property type="match status" value="1"/>
</dbReference>
<evidence type="ECO:0000256" key="4">
    <source>
        <dbReference type="ARBA" id="ARBA00022741"/>
    </source>
</evidence>
<evidence type="ECO:0000256" key="1">
    <source>
        <dbReference type="ARBA" id="ARBA00022490"/>
    </source>
</evidence>
<gene>
    <name evidence="9" type="primary">coaD</name>
    <name evidence="11" type="ORF">CSR02_02555</name>
</gene>
<comment type="function">
    <text evidence="9">Reversibly transfers an adenylyl group from ATP to 4'-phosphopantetheine, yielding dephospho-CoA (dPCoA) and pyrophosphate.</text>
</comment>
<feature type="binding site" evidence="9">
    <location>
        <position position="112"/>
    </location>
    <ligand>
        <name>ATP</name>
        <dbReference type="ChEBI" id="CHEBI:30616"/>
    </ligand>
</feature>
<comment type="catalytic activity">
    <reaction evidence="8 9">
        <text>(R)-4'-phosphopantetheine + ATP + H(+) = 3'-dephospho-CoA + diphosphate</text>
        <dbReference type="Rhea" id="RHEA:19801"/>
        <dbReference type="ChEBI" id="CHEBI:15378"/>
        <dbReference type="ChEBI" id="CHEBI:30616"/>
        <dbReference type="ChEBI" id="CHEBI:33019"/>
        <dbReference type="ChEBI" id="CHEBI:57328"/>
        <dbReference type="ChEBI" id="CHEBI:61723"/>
        <dbReference type="EC" id="2.7.7.3"/>
    </reaction>
</comment>
<dbReference type="PANTHER" id="PTHR21342">
    <property type="entry name" value="PHOSPHOPANTETHEINE ADENYLYLTRANSFERASE"/>
    <property type="match status" value="1"/>
</dbReference>
<name>A0A2G4RF25_9PROT</name>
<dbReference type="OrthoDB" id="9806661at2"/>
<evidence type="ECO:0000256" key="8">
    <source>
        <dbReference type="ARBA" id="ARBA00029346"/>
    </source>
</evidence>
<comment type="subunit">
    <text evidence="9">Homohexamer.</text>
</comment>
<dbReference type="EMBL" id="PEBQ01000030">
    <property type="protein sequence ID" value="PHY95148.1"/>
    <property type="molecule type" value="Genomic_DNA"/>
</dbReference>
<dbReference type="Pfam" id="PF01467">
    <property type="entry name" value="CTP_transf_like"/>
    <property type="match status" value="1"/>
</dbReference>
<feature type="binding site" evidence="9">
    <location>
        <begin position="137"/>
        <end position="143"/>
    </location>
    <ligand>
        <name>ATP</name>
        <dbReference type="ChEBI" id="CHEBI:30616"/>
    </ligand>
</feature>
<dbReference type="SUPFAM" id="SSF52374">
    <property type="entry name" value="Nucleotidylyl transferase"/>
    <property type="match status" value="1"/>
</dbReference>
<dbReference type="HAMAP" id="MF_00151">
    <property type="entry name" value="PPAT_bact"/>
    <property type="match status" value="1"/>
</dbReference>
<dbReference type="NCBIfam" id="TIGR00125">
    <property type="entry name" value="cyt_tran_rel"/>
    <property type="match status" value="1"/>
</dbReference>
<proteinExistence type="inferred from homology"/>
<dbReference type="AlphaFoldDB" id="A0A2G4RF25"/>
<feature type="binding site" evidence="9">
    <location>
        <position position="87"/>
    </location>
    <ligand>
        <name>substrate</name>
    </ligand>
</feature>
<dbReference type="InterPro" id="IPR004821">
    <property type="entry name" value="Cyt_trans-like"/>
</dbReference>
<dbReference type="PANTHER" id="PTHR21342:SF1">
    <property type="entry name" value="PHOSPHOPANTETHEINE ADENYLYLTRANSFERASE"/>
    <property type="match status" value="1"/>
</dbReference>
<dbReference type="NCBIfam" id="TIGR01510">
    <property type="entry name" value="coaD_prev_kdtB"/>
    <property type="match status" value="1"/>
</dbReference>
<dbReference type="UniPathway" id="UPA00241">
    <property type="reaction ID" value="UER00355"/>
</dbReference>
<evidence type="ECO:0000313" key="11">
    <source>
        <dbReference type="EMBL" id="PHY95148.1"/>
    </source>
</evidence>
<evidence type="ECO:0000256" key="7">
    <source>
        <dbReference type="ARBA" id="ARBA00022993"/>
    </source>
</evidence>
<keyword evidence="4 9" id="KW-0547">Nucleotide-binding</keyword>
<sequence>MNTPVGSVPKRVGFYAGTFDPVTVGHLDVIERASRLVDRLVIGVAHNPGKNPLMPLDERITCVEEALPTIRENTGGEIVVVPFDSLLVKAVRELGATLIFRGLRVLSDFDYEIQMSGVNRKLDAGIESVFLMASEHTQFISSRLVKEIASYGGDISEFVTPGTQARLLAHLADRKDVSACGGK</sequence>
<dbReference type="PRINTS" id="PR01020">
    <property type="entry name" value="LPSBIOSNTHSS"/>
</dbReference>
<dbReference type="RefSeq" id="WP_099540448.1">
    <property type="nucleotide sequence ID" value="NZ_PEBQ01000030.1"/>
</dbReference>
<comment type="cofactor">
    <cofactor evidence="9">
        <name>Mg(2+)</name>
        <dbReference type="ChEBI" id="CHEBI:18420"/>
    </cofactor>
</comment>
<comment type="caution">
    <text evidence="11">The sequence shown here is derived from an EMBL/GenBank/DDBJ whole genome shotgun (WGS) entry which is preliminary data.</text>
</comment>
<feature type="binding site" evidence="9">
    <location>
        <begin position="102"/>
        <end position="104"/>
    </location>
    <ligand>
        <name>ATP</name>
        <dbReference type="ChEBI" id="CHEBI:30616"/>
    </ligand>
</feature>